<keyword evidence="2" id="KW-1185">Reference proteome</keyword>
<dbReference type="EMBL" id="CAKOAT010448487">
    <property type="protein sequence ID" value="CAH8374204.1"/>
    <property type="molecule type" value="Genomic_DNA"/>
</dbReference>
<evidence type="ECO:0000313" key="1">
    <source>
        <dbReference type="EMBL" id="CAH8374204.1"/>
    </source>
</evidence>
<proteinExistence type="predicted"/>
<reference evidence="1 2" key="1">
    <citation type="submission" date="2022-03" db="EMBL/GenBank/DDBJ databases">
        <authorList>
            <person name="Macdonald S."/>
            <person name="Ahmed S."/>
            <person name="Newling K."/>
        </authorList>
    </citation>
    <scope>NUCLEOTIDE SEQUENCE [LARGE SCALE GENOMIC DNA]</scope>
</reference>
<evidence type="ECO:0000313" key="2">
    <source>
        <dbReference type="Proteomes" id="UP001642260"/>
    </source>
</evidence>
<organism evidence="1 2">
    <name type="scientific">Eruca vesicaria subsp. sativa</name>
    <name type="common">Garden rocket</name>
    <name type="synonym">Eruca sativa</name>
    <dbReference type="NCBI Taxonomy" id="29727"/>
    <lineage>
        <taxon>Eukaryota</taxon>
        <taxon>Viridiplantae</taxon>
        <taxon>Streptophyta</taxon>
        <taxon>Embryophyta</taxon>
        <taxon>Tracheophyta</taxon>
        <taxon>Spermatophyta</taxon>
        <taxon>Magnoliopsida</taxon>
        <taxon>eudicotyledons</taxon>
        <taxon>Gunneridae</taxon>
        <taxon>Pentapetalae</taxon>
        <taxon>rosids</taxon>
        <taxon>malvids</taxon>
        <taxon>Brassicales</taxon>
        <taxon>Brassicaceae</taxon>
        <taxon>Brassiceae</taxon>
        <taxon>Eruca</taxon>
    </lineage>
</organism>
<dbReference type="AlphaFoldDB" id="A0ABC8L748"/>
<accession>A0ABC8L748</accession>
<comment type="caution">
    <text evidence="1">The sequence shown here is derived from an EMBL/GenBank/DDBJ whole genome shotgun (WGS) entry which is preliminary data.</text>
</comment>
<name>A0ABC8L748_ERUVS</name>
<sequence>MSSPKRIIIRRDTISLARHHDPPTFSLYTVAHSNFNSCFSSSITGYLVQECCFAKFTQFYFIEASLSHYAISSIDGSSQIRARGPSNLFIVETTVQEYGFARFASYYVTAASPSHYAVSNIDGSSHIQLYSRKEIEKGQLAPQLPCALIPITRRNTPKSSARRLNHSVTLCLVFDVFQSVLMKAKLAFEIHLVSLRSFVEFKINRANFSIKSSQIGILLLGIVQGYGASHQKLLPGNNPTASYWCINVDFDYQLFLRTIALGIKVSSRSVVIKFEEGVQSLRARDSTWESSESVVGELMIADSEFQRVGELGIYREFGICRE</sequence>
<gene>
    <name evidence="1" type="ORF">ERUC_LOCUS31972</name>
</gene>
<dbReference type="Proteomes" id="UP001642260">
    <property type="component" value="Unassembled WGS sequence"/>
</dbReference>
<protein>
    <submittedName>
        <fullName evidence="1">Uncharacterized protein</fullName>
    </submittedName>
</protein>